<gene>
    <name evidence="1" type="ORF">FBUS_00533</name>
</gene>
<name>A0A8E0VN99_9TREM</name>
<proteinExistence type="predicted"/>
<reference evidence="1" key="1">
    <citation type="submission" date="2019-05" db="EMBL/GenBank/DDBJ databases">
        <title>Annotation for the trematode Fasciolopsis buski.</title>
        <authorList>
            <person name="Choi Y.-J."/>
        </authorList>
    </citation>
    <scope>NUCLEOTIDE SEQUENCE</scope>
    <source>
        <strain evidence="1">HT</strain>
        <tissue evidence="1">Whole worm</tissue>
    </source>
</reference>
<comment type="caution">
    <text evidence="1">The sequence shown here is derived from an EMBL/GenBank/DDBJ whole genome shotgun (WGS) entry which is preliminary data.</text>
</comment>
<evidence type="ECO:0000313" key="2">
    <source>
        <dbReference type="Proteomes" id="UP000728185"/>
    </source>
</evidence>
<dbReference type="AlphaFoldDB" id="A0A8E0VN99"/>
<dbReference type="EMBL" id="LUCM01001857">
    <property type="protein sequence ID" value="KAA0198259.1"/>
    <property type="molecule type" value="Genomic_DNA"/>
</dbReference>
<evidence type="ECO:0000313" key="1">
    <source>
        <dbReference type="EMBL" id="KAA0198259.1"/>
    </source>
</evidence>
<keyword evidence="2" id="KW-1185">Reference proteome</keyword>
<organism evidence="1 2">
    <name type="scientific">Fasciolopsis buskii</name>
    <dbReference type="NCBI Taxonomy" id="27845"/>
    <lineage>
        <taxon>Eukaryota</taxon>
        <taxon>Metazoa</taxon>
        <taxon>Spiralia</taxon>
        <taxon>Lophotrochozoa</taxon>
        <taxon>Platyhelminthes</taxon>
        <taxon>Trematoda</taxon>
        <taxon>Digenea</taxon>
        <taxon>Plagiorchiida</taxon>
        <taxon>Echinostomata</taxon>
        <taxon>Echinostomatoidea</taxon>
        <taxon>Fasciolidae</taxon>
        <taxon>Fasciolopsis</taxon>
    </lineage>
</organism>
<accession>A0A8E0VN99</accession>
<sequence>MTAIYFSLPLHSDQSIRVNVVPFSSPIATQLQLEKLHELDWSTKPASTVPGTLILDLPLAEPIQLSVSLTYQDVKRCLIGLQTKIGGQSNGVEPNAENSLSGESLGQRGTNGLGTLVDLNFFAW</sequence>
<dbReference type="OrthoDB" id="10659460at2759"/>
<protein>
    <submittedName>
        <fullName evidence="1">Uncharacterized protein</fullName>
    </submittedName>
</protein>
<dbReference type="Proteomes" id="UP000728185">
    <property type="component" value="Unassembled WGS sequence"/>
</dbReference>